<dbReference type="InterPro" id="IPR036397">
    <property type="entry name" value="RNaseH_sf"/>
</dbReference>
<feature type="non-terminal residue" evidence="2">
    <location>
        <position position="102"/>
    </location>
</feature>
<dbReference type="OrthoDB" id="5410741at2759"/>
<name>A0A9N9DRT0_9GLOM</name>
<reference evidence="2" key="1">
    <citation type="submission" date="2021-06" db="EMBL/GenBank/DDBJ databases">
        <authorList>
            <person name="Kallberg Y."/>
            <person name="Tangrot J."/>
            <person name="Rosling A."/>
        </authorList>
    </citation>
    <scope>NUCLEOTIDE SEQUENCE</scope>
    <source>
        <strain evidence="2">IA702</strain>
    </source>
</reference>
<dbReference type="InterPro" id="IPR038717">
    <property type="entry name" value="Tc1-like_DDE_dom"/>
</dbReference>
<evidence type="ECO:0000313" key="3">
    <source>
        <dbReference type="Proteomes" id="UP000789572"/>
    </source>
</evidence>
<feature type="non-terminal residue" evidence="2">
    <location>
        <position position="1"/>
    </location>
</feature>
<dbReference type="SUPFAM" id="SSF53098">
    <property type="entry name" value="Ribonuclease H-like"/>
    <property type="match status" value="1"/>
</dbReference>
<keyword evidence="3" id="KW-1185">Reference proteome</keyword>
<dbReference type="Pfam" id="PF13358">
    <property type="entry name" value="DDE_3"/>
    <property type="match status" value="1"/>
</dbReference>
<protein>
    <submittedName>
        <fullName evidence="2">6666_t:CDS:1</fullName>
    </submittedName>
</protein>
<comment type="caution">
    <text evidence="2">The sequence shown here is derived from an EMBL/GenBank/DDBJ whole genome shotgun (WGS) entry which is preliminary data.</text>
</comment>
<sequence>VNFQQDNNNDPKHTSHAAQKWFKDNGVEVLVWPAQSPELNPIEHLWQHLKQRLATYYYETGPISMHELWKCVEAEWNKIPPQICIDLITRMPRRVAAVLKAK</sequence>
<organism evidence="2 3">
    <name type="scientific">Paraglomus occultum</name>
    <dbReference type="NCBI Taxonomy" id="144539"/>
    <lineage>
        <taxon>Eukaryota</taxon>
        <taxon>Fungi</taxon>
        <taxon>Fungi incertae sedis</taxon>
        <taxon>Mucoromycota</taxon>
        <taxon>Glomeromycotina</taxon>
        <taxon>Glomeromycetes</taxon>
        <taxon>Paraglomerales</taxon>
        <taxon>Paraglomeraceae</taxon>
        <taxon>Paraglomus</taxon>
    </lineage>
</organism>
<dbReference type="EMBL" id="CAJVPJ010004345">
    <property type="protein sequence ID" value="CAG8651069.1"/>
    <property type="molecule type" value="Genomic_DNA"/>
</dbReference>
<accession>A0A9N9DRT0</accession>
<feature type="domain" description="Tc1-like transposase DDE" evidence="1">
    <location>
        <begin position="11"/>
        <end position="55"/>
    </location>
</feature>
<dbReference type="InterPro" id="IPR012337">
    <property type="entry name" value="RNaseH-like_sf"/>
</dbReference>
<gene>
    <name evidence="2" type="ORF">POCULU_LOCUS9952</name>
</gene>
<evidence type="ECO:0000313" key="2">
    <source>
        <dbReference type="EMBL" id="CAG8651069.1"/>
    </source>
</evidence>
<dbReference type="Gene3D" id="3.30.420.10">
    <property type="entry name" value="Ribonuclease H-like superfamily/Ribonuclease H"/>
    <property type="match status" value="1"/>
</dbReference>
<dbReference type="AlphaFoldDB" id="A0A9N9DRT0"/>
<dbReference type="Proteomes" id="UP000789572">
    <property type="component" value="Unassembled WGS sequence"/>
</dbReference>
<evidence type="ECO:0000259" key="1">
    <source>
        <dbReference type="Pfam" id="PF13358"/>
    </source>
</evidence>
<proteinExistence type="predicted"/>
<dbReference type="GO" id="GO:0003676">
    <property type="term" value="F:nucleic acid binding"/>
    <property type="evidence" value="ECO:0007669"/>
    <property type="project" value="InterPro"/>
</dbReference>